<keyword evidence="2" id="KW-1185">Reference proteome</keyword>
<evidence type="ECO:0000313" key="1">
    <source>
        <dbReference type="EMBL" id="EGJ51235.1"/>
    </source>
</evidence>
<dbReference type="Proteomes" id="UP000007844">
    <property type="component" value="Chromosome"/>
</dbReference>
<dbReference type="AlphaFoldDB" id="F3Z226"/>
<reference evidence="1 2" key="1">
    <citation type="journal article" date="2011" name="J. Bacteriol.">
        <title>Genome sequence of the mercury-methylating and pleomorphic Desulfovibrio africanus Strain Walvis Bay.</title>
        <authorList>
            <person name="Brown S.D."/>
            <person name="Wall J.D."/>
            <person name="Kucken A.M."/>
            <person name="Gilmour C.C."/>
            <person name="Podar M."/>
            <person name="Brandt C.C."/>
            <person name="Teshima H."/>
            <person name="Detter J.C."/>
            <person name="Han C.S."/>
            <person name="Land M.L."/>
            <person name="Lucas S."/>
            <person name="Han J."/>
            <person name="Pennacchio L."/>
            <person name="Nolan M."/>
            <person name="Pitluck S."/>
            <person name="Woyke T."/>
            <person name="Goodwin L."/>
            <person name="Palumbo A.V."/>
            <person name="Elias D.A."/>
        </authorList>
    </citation>
    <scope>NUCLEOTIDE SEQUENCE [LARGE SCALE GENOMIC DNA]</scope>
    <source>
        <strain evidence="1 2">Walvis Bay</strain>
    </source>
</reference>
<dbReference type="KEGG" id="daf:Desaf_2927"/>
<evidence type="ECO:0000313" key="2">
    <source>
        <dbReference type="Proteomes" id="UP000007844"/>
    </source>
</evidence>
<accession>F3Z226</accession>
<dbReference type="HOGENOM" id="CLU_3396149_0_0_7"/>
<protein>
    <submittedName>
        <fullName evidence="1">Uncharacterized protein</fullName>
    </submittedName>
</protein>
<organism evidence="1 2">
    <name type="scientific">Desulfocurvibacter africanus subsp. africanus str. Walvis Bay</name>
    <dbReference type="NCBI Taxonomy" id="690850"/>
    <lineage>
        <taxon>Bacteria</taxon>
        <taxon>Pseudomonadati</taxon>
        <taxon>Thermodesulfobacteriota</taxon>
        <taxon>Desulfovibrionia</taxon>
        <taxon>Desulfovibrionales</taxon>
        <taxon>Desulfovibrionaceae</taxon>
        <taxon>Desulfocurvibacter</taxon>
    </lineage>
</organism>
<dbReference type="EMBL" id="CP003221">
    <property type="protein sequence ID" value="EGJ51235.1"/>
    <property type="molecule type" value="Genomic_DNA"/>
</dbReference>
<gene>
    <name evidence="1" type="ORF">Desaf_2927</name>
</gene>
<sequence>MGDREVRLAGTDAPKKQQITLYDHYNFEAHL</sequence>
<name>F3Z226_DESAF</name>
<proteinExistence type="predicted"/>